<dbReference type="GeneID" id="8863917"/>
<dbReference type="Proteomes" id="UP000006671">
    <property type="component" value="Unassembled WGS sequence"/>
</dbReference>
<proteinExistence type="predicted"/>
<dbReference type="EMBL" id="GG738845">
    <property type="protein sequence ID" value="EFC50357.1"/>
    <property type="molecule type" value="Genomic_DNA"/>
</dbReference>
<keyword evidence="3" id="KW-1185">Reference proteome</keyword>
<dbReference type="RefSeq" id="XP_002683101.1">
    <property type="nucleotide sequence ID" value="XM_002683055.1"/>
</dbReference>
<dbReference type="OrthoDB" id="10408602at2759"/>
<evidence type="ECO:0000313" key="3">
    <source>
        <dbReference type="Proteomes" id="UP000006671"/>
    </source>
</evidence>
<dbReference type="InParanoid" id="D2UXV9"/>
<evidence type="ECO:0000313" key="2">
    <source>
        <dbReference type="EMBL" id="EFC50357.1"/>
    </source>
</evidence>
<dbReference type="AlphaFoldDB" id="D2UXV9"/>
<sequence length="225" mass="26657">MDNHPEKSRNIEDLRSVFTEKNTNPIDSNDGDFDLLNNLTSLLSHSSLKREEIIRKELHLLLEENSKFMKELMKIYSVCSMTLSLDEFIENVLEKLYDNGLEREKLRLKQLNRLQIQSLNRQIDTPRPTTLEISNNSSQSFSYNMERKYEFSKQVMKVFDSNERKIFNDNPMGLHYLDPSIEPYHPLSFNNIIFNNDKTKKKADSNQSEIPLIPKKRRTNRRRKS</sequence>
<feature type="compositionally biased region" description="Basic residues" evidence="1">
    <location>
        <begin position="214"/>
        <end position="225"/>
    </location>
</feature>
<organism evidence="3">
    <name type="scientific">Naegleria gruberi</name>
    <name type="common">Amoeba</name>
    <dbReference type="NCBI Taxonomy" id="5762"/>
    <lineage>
        <taxon>Eukaryota</taxon>
        <taxon>Discoba</taxon>
        <taxon>Heterolobosea</taxon>
        <taxon>Tetramitia</taxon>
        <taxon>Eutetramitia</taxon>
        <taxon>Vahlkampfiidae</taxon>
        <taxon>Naegleria</taxon>
    </lineage>
</organism>
<reference evidence="2 3" key="1">
    <citation type="journal article" date="2010" name="Cell">
        <title>The genome of Naegleria gruberi illuminates early eukaryotic versatility.</title>
        <authorList>
            <person name="Fritz-Laylin L.K."/>
            <person name="Prochnik S.E."/>
            <person name="Ginger M.L."/>
            <person name="Dacks J.B."/>
            <person name="Carpenter M.L."/>
            <person name="Field M.C."/>
            <person name="Kuo A."/>
            <person name="Paredez A."/>
            <person name="Chapman J."/>
            <person name="Pham J."/>
            <person name="Shu S."/>
            <person name="Neupane R."/>
            <person name="Cipriano M."/>
            <person name="Mancuso J."/>
            <person name="Tu H."/>
            <person name="Salamov A."/>
            <person name="Lindquist E."/>
            <person name="Shapiro H."/>
            <person name="Lucas S."/>
            <person name="Grigoriev I.V."/>
            <person name="Cande W.Z."/>
            <person name="Fulton C."/>
            <person name="Rokhsar D.S."/>
            <person name="Dawson S.C."/>
        </authorList>
    </citation>
    <scope>NUCLEOTIDE SEQUENCE [LARGE SCALE GENOMIC DNA]</scope>
    <source>
        <strain evidence="2 3">NEG-M</strain>
    </source>
</reference>
<feature type="region of interest" description="Disordered" evidence="1">
    <location>
        <begin position="200"/>
        <end position="225"/>
    </location>
</feature>
<gene>
    <name evidence="2" type="ORF">NAEGRDRAFT_61258</name>
</gene>
<name>D2UXV9_NAEGR</name>
<protein>
    <submittedName>
        <fullName evidence="2">Predicted protein</fullName>
    </submittedName>
</protein>
<dbReference type="KEGG" id="ngr:NAEGRDRAFT_61258"/>
<evidence type="ECO:0000256" key="1">
    <source>
        <dbReference type="SAM" id="MobiDB-lite"/>
    </source>
</evidence>
<accession>D2UXV9</accession>
<dbReference type="VEuPathDB" id="AmoebaDB:NAEGRDRAFT_61258"/>